<dbReference type="Pfam" id="PF13489">
    <property type="entry name" value="Methyltransf_23"/>
    <property type="match status" value="1"/>
</dbReference>
<dbReference type="AlphaFoldDB" id="A0A0F9SRS2"/>
<evidence type="ECO:0008006" key="2">
    <source>
        <dbReference type="Google" id="ProtNLM"/>
    </source>
</evidence>
<proteinExistence type="predicted"/>
<comment type="caution">
    <text evidence="1">The sequence shown here is derived from an EMBL/GenBank/DDBJ whole genome shotgun (WGS) entry which is preliminary data.</text>
</comment>
<name>A0A0F9SRS2_9ZZZZ</name>
<dbReference type="SUPFAM" id="SSF53335">
    <property type="entry name" value="S-adenosyl-L-methionine-dependent methyltransferases"/>
    <property type="match status" value="1"/>
</dbReference>
<protein>
    <recommendedName>
        <fullName evidence="2">Methyltransferase type 11 domain-containing protein</fullName>
    </recommendedName>
</protein>
<dbReference type="EMBL" id="LAZR01000422">
    <property type="protein sequence ID" value="KKN69619.1"/>
    <property type="molecule type" value="Genomic_DNA"/>
</dbReference>
<accession>A0A0F9SRS2</accession>
<reference evidence="1" key="1">
    <citation type="journal article" date="2015" name="Nature">
        <title>Complex archaea that bridge the gap between prokaryotes and eukaryotes.</title>
        <authorList>
            <person name="Spang A."/>
            <person name="Saw J.H."/>
            <person name="Jorgensen S.L."/>
            <person name="Zaremba-Niedzwiedzka K."/>
            <person name="Martijn J."/>
            <person name="Lind A.E."/>
            <person name="van Eijk R."/>
            <person name="Schleper C."/>
            <person name="Guy L."/>
            <person name="Ettema T.J."/>
        </authorList>
    </citation>
    <scope>NUCLEOTIDE SEQUENCE</scope>
</reference>
<dbReference type="InterPro" id="IPR029063">
    <property type="entry name" value="SAM-dependent_MTases_sf"/>
</dbReference>
<sequence>MMIKCPLCNSGKTKFLYKHSINDLVRMIDNCDKRIEVEVKKIWGKDFCKFMECKECSFAFVSPFKGGTNNLYSLLYSDNYPTERWEYDLALKDISPRDICLEIGAGKGMFQKKLLKEYKEIDSCTIEISNDESDYKSLKDTPNKKKFSVVFMFQVLEHLDNFKEVIDTINKITTSNAKLIISVPHESTIEFFRKKGMITDNPPIHVSRWNEKTIGMLEGWKIQDYQIKSLGIFKRFKYLFYGTRTMLYPKTRNPYLLIDCFLTALTKMGMGKLIDTQYFYLTKR</sequence>
<organism evidence="1">
    <name type="scientific">marine sediment metagenome</name>
    <dbReference type="NCBI Taxonomy" id="412755"/>
    <lineage>
        <taxon>unclassified sequences</taxon>
        <taxon>metagenomes</taxon>
        <taxon>ecological metagenomes</taxon>
    </lineage>
</organism>
<dbReference type="Gene3D" id="3.40.50.150">
    <property type="entry name" value="Vaccinia Virus protein VP39"/>
    <property type="match status" value="1"/>
</dbReference>
<gene>
    <name evidence="1" type="ORF">LCGC14_0439220</name>
</gene>
<evidence type="ECO:0000313" key="1">
    <source>
        <dbReference type="EMBL" id="KKN69619.1"/>
    </source>
</evidence>